<dbReference type="GO" id="GO:0016020">
    <property type="term" value="C:membrane"/>
    <property type="evidence" value="ECO:0007669"/>
    <property type="project" value="TreeGrafter"/>
</dbReference>
<accession>A0A7R8USI1</accession>
<evidence type="ECO:0000313" key="3">
    <source>
        <dbReference type="EMBL" id="CAD7085268.1"/>
    </source>
</evidence>
<keyword evidence="1" id="KW-0812">Transmembrane</keyword>
<evidence type="ECO:0000256" key="2">
    <source>
        <dbReference type="SAM" id="SignalP"/>
    </source>
</evidence>
<keyword evidence="1" id="KW-1133">Transmembrane helix</keyword>
<keyword evidence="2" id="KW-0732">Signal</keyword>
<evidence type="ECO:0000256" key="1">
    <source>
        <dbReference type="SAM" id="Phobius"/>
    </source>
</evidence>
<reference evidence="3 4" key="1">
    <citation type="submission" date="2020-11" db="EMBL/GenBank/DDBJ databases">
        <authorList>
            <person name="Wallbank WR R."/>
            <person name="Pardo Diaz C."/>
            <person name="Kozak K."/>
            <person name="Martin S."/>
            <person name="Jiggins C."/>
            <person name="Moest M."/>
            <person name="Warren A I."/>
            <person name="Generalovic N T."/>
            <person name="Byers J.R.P. K."/>
            <person name="Montejo-Kovacevich G."/>
            <person name="Yen C E."/>
        </authorList>
    </citation>
    <scope>NUCLEOTIDE SEQUENCE [LARGE SCALE GENOMIC DNA]</scope>
</reference>
<feature type="signal peptide" evidence="2">
    <location>
        <begin position="1"/>
        <end position="21"/>
    </location>
</feature>
<dbReference type="Proteomes" id="UP000594454">
    <property type="component" value="Chromosome 3"/>
</dbReference>
<feature type="transmembrane region" description="Helical" evidence="1">
    <location>
        <begin position="176"/>
        <end position="199"/>
    </location>
</feature>
<feature type="chain" id="PRO_5030767362" description="Osiris 8" evidence="2">
    <location>
        <begin position="22"/>
        <end position="266"/>
    </location>
</feature>
<dbReference type="EMBL" id="LR899011">
    <property type="protein sequence ID" value="CAD7085268.1"/>
    <property type="molecule type" value="Genomic_DNA"/>
</dbReference>
<dbReference type="PANTHER" id="PTHR21879:SF14">
    <property type="entry name" value="OSIRIS 8"/>
    <property type="match status" value="1"/>
</dbReference>
<sequence>MVTKMHLFPALLLIFVTAASARLVNKSPTPISAEDKSSEYGFAADVETVSGIRLLYRIYESCAKQNLLTCLKVKLIMGLDNAIRYSDDISLFTGVEFVRNNNLDAPKIQYKSEQDIESELPRSVAEKDEKLNAMIVDRIISLVQSRTLKVKSLFDDGDSNQSIWEGRGKKKKQNGAFVMIPLLLGGTFIPIAYGALAFLAGKALIVSKLALVLASIVGIKKLLNGNSGKDSQHEVVVSGHGDSGWARDIDLAYNNYSPKNNFKETF</sequence>
<protein>
    <recommendedName>
        <fullName evidence="5">Osiris 8</fullName>
    </recommendedName>
</protein>
<dbReference type="OrthoDB" id="6620280at2759"/>
<proteinExistence type="predicted"/>
<gene>
    <name evidence="3" type="ORF">HERILL_LOCUS8119</name>
</gene>
<dbReference type="OMA" id="KDMSLVY"/>
<dbReference type="InParanoid" id="A0A7R8USI1"/>
<keyword evidence="1" id="KW-0472">Membrane</keyword>
<name>A0A7R8USI1_HERIL</name>
<evidence type="ECO:0008006" key="5">
    <source>
        <dbReference type="Google" id="ProtNLM"/>
    </source>
</evidence>
<organism evidence="3 4">
    <name type="scientific">Hermetia illucens</name>
    <name type="common">Black soldier fly</name>
    <dbReference type="NCBI Taxonomy" id="343691"/>
    <lineage>
        <taxon>Eukaryota</taxon>
        <taxon>Metazoa</taxon>
        <taxon>Ecdysozoa</taxon>
        <taxon>Arthropoda</taxon>
        <taxon>Hexapoda</taxon>
        <taxon>Insecta</taxon>
        <taxon>Pterygota</taxon>
        <taxon>Neoptera</taxon>
        <taxon>Endopterygota</taxon>
        <taxon>Diptera</taxon>
        <taxon>Brachycera</taxon>
        <taxon>Stratiomyomorpha</taxon>
        <taxon>Stratiomyidae</taxon>
        <taxon>Hermetiinae</taxon>
        <taxon>Hermetia</taxon>
    </lineage>
</organism>
<dbReference type="FunCoup" id="A0A7R8USI1">
    <property type="interactions" value="25"/>
</dbReference>
<keyword evidence="4" id="KW-1185">Reference proteome</keyword>
<dbReference type="PANTHER" id="PTHR21879">
    <property type="entry name" value="FI03362P-RELATED-RELATED"/>
    <property type="match status" value="1"/>
</dbReference>
<evidence type="ECO:0000313" key="4">
    <source>
        <dbReference type="Proteomes" id="UP000594454"/>
    </source>
</evidence>
<dbReference type="AlphaFoldDB" id="A0A7R8USI1"/>
<dbReference type="InterPro" id="IPR012464">
    <property type="entry name" value="DUF1676"/>
</dbReference>
<dbReference type="Pfam" id="PF07898">
    <property type="entry name" value="DUF1676"/>
    <property type="match status" value="1"/>
</dbReference>